<dbReference type="PANTHER" id="PTHR30032:SF1">
    <property type="entry name" value="N-ACETYLMURAMOYL-L-ALANINE AMIDASE LYTC"/>
    <property type="match status" value="1"/>
</dbReference>
<keyword evidence="1" id="KW-0175">Coiled coil</keyword>
<feature type="chain" id="PRO_5003206290" description="Cell wall binding repeat 2" evidence="2">
    <location>
        <begin position="28"/>
        <end position="843"/>
    </location>
</feature>
<comment type="caution">
    <text evidence="3">The sequence shown here is derived from an EMBL/GenBank/DDBJ whole genome shotgun (WGS) entry which is preliminary data.</text>
</comment>
<feature type="signal peptide" evidence="2">
    <location>
        <begin position="1"/>
        <end position="27"/>
    </location>
</feature>
<dbReference type="Proteomes" id="UP000005573">
    <property type="component" value="Unassembled WGS sequence"/>
</dbReference>
<dbReference type="RefSeq" id="WP_004009061.1">
    <property type="nucleotide sequence ID" value="NZ_GL622340.1"/>
</dbReference>
<dbReference type="EMBL" id="AEPY01000004">
    <property type="protein sequence ID" value="EFU80416.1"/>
    <property type="molecule type" value="Genomic_DNA"/>
</dbReference>
<gene>
    <name evidence="3" type="ORF">HMPREF0388_0636</name>
</gene>
<reference evidence="3 4" key="1">
    <citation type="submission" date="2010-12" db="EMBL/GenBank/DDBJ databases">
        <authorList>
            <person name="Muzny D."/>
            <person name="Qin X."/>
            <person name="Deng J."/>
            <person name="Jiang H."/>
            <person name="Liu Y."/>
            <person name="Qu J."/>
            <person name="Song X.-Z."/>
            <person name="Zhang L."/>
            <person name="Thornton R."/>
            <person name="Coyle M."/>
            <person name="Francisco L."/>
            <person name="Jackson L."/>
            <person name="Javaid M."/>
            <person name="Korchina V."/>
            <person name="Kovar C."/>
            <person name="Mata R."/>
            <person name="Mathew T."/>
            <person name="Ngo R."/>
            <person name="Nguyen L."/>
            <person name="Nguyen N."/>
            <person name="Okwuonu G."/>
            <person name="Ongeri F."/>
            <person name="Pham C."/>
            <person name="Simmons D."/>
            <person name="Wilczek-Boney K."/>
            <person name="Hale W."/>
            <person name="Jakkamsetti A."/>
            <person name="Pham P."/>
            <person name="Ruth R."/>
            <person name="San Lucas F."/>
            <person name="Warren J."/>
            <person name="Zhang J."/>
            <person name="Zhao Z."/>
            <person name="Zhou C."/>
            <person name="Zhu D."/>
            <person name="Lee S."/>
            <person name="Bess C."/>
            <person name="Blankenburg K."/>
            <person name="Forbes L."/>
            <person name="Fu Q."/>
            <person name="Gubbala S."/>
            <person name="Hirani K."/>
            <person name="Jayaseelan J.C."/>
            <person name="Lara F."/>
            <person name="Munidasa M."/>
            <person name="Palculict T."/>
            <person name="Patil S."/>
            <person name="Pu L.-L."/>
            <person name="Saada N."/>
            <person name="Tang L."/>
            <person name="Weissenberger G."/>
            <person name="Zhu Y."/>
            <person name="Hemphill L."/>
            <person name="Shang Y."/>
            <person name="Youmans B."/>
            <person name="Ayvaz T."/>
            <person name="Ross M."/>
            <person name="Santibanez J."/>
            <person name="Aqrawi P."/>
            <person name="Gross S."/>
            <person name="Joshi V."/>
            <person name="Fowler G."/>
            <person name="Nazareth L."/>
            <person name="Reid J."/>
            <person name="Worley K."/>
            <person name="Petrosino J."/>
            <person name="Highlander S."/>
            <person name="Gibbs R."/>
        </authorList>
    </citation>
    <scope>NUCLEOTIDE SEQUENCE [LARGE SCALE GENOMIC DNA]</scope>
    <source>
        <strain evidence="3 4">ATCC 51333</strain>
    </source>
</reference>
<feature type="coiled-coil region" evidence="1">
    <location>
        <begin position="487"/>
        <end position="521"/>
    </location>
</feature>
<name>E6LXP9_9ACTO</name>
<dbReference type="Gene3D" id="3.40.50.12090">
    <property type="match status" value="1"/>
</dbReference>
<organism evidence="3 4">
    <name type="scientific">Mobiluncus curtisii ATCC 51333</name>
    <dbReference type="NCBI Taxonomy" id="887326"/>
    <lineage>
        <taxon>Bacteria</taxon>
        <taxon>Bacillati</taxon>
        <taxon>Actinomycetota</taxon>
        <taxon>Actinomycetes</taxon>
        <taxon>Actinomycetales</taxon>
        <taxon>Actinomycetaceae</taxon>
        <taxon>Mobiluncus</taxon>
    </lineage>
</organism>
<evidence type="ECO:0000313" key="4">
    <source>
        <dbReference type="Proteomes" id="UP000005573"/>
    </source>
</evidence>
<dbReference type="InterPro" id="IPR007253">
    <property type="entry name" value="Cell_wall-bd_2"/>
</dbReference>
<dbReference type="InterPro" id="IPR051922">
    <property type="entry name" value="Bact_Sporulation_Assoc"/>
</dbReference>
<evidence type="ECO:0000256" key="1">
    <source>
        <dbReference type="SAM" id="Coils"/>
    </source>
</evidence>
<protein>
    <recommendedName>
        <fullName evidence="5">Cell wall binding repeat 2</fullName>
    </recommendedName>
</protein>
<dbReference type="PANTHER" id="PTHR30032">
    <property type="entry name" value="N-ACETYLMURAMOYL-L-ALANINE AMIDASE-RELATED"/>
    <property type="match status" value="1"/>
</dbReference>
<evidence type="ECO:0008006" key="5">
    <source>
        <dbReference type="Google" id="ProtNLM"/>
    </source>
</evidence>
<keyword evidence="2" id="KW-0732">Signal</keyword>
<dbReference type="Pfam" id="PF04122">
    <property type="entry name" value="CW_binding_2"/>
    <property type="match status" value="3"/>
</dbReference>
<evidence type="ECO:0000313" key="3">
    <source>
        <dbReference type="EMBL" id="EFU80416.1"/>
    </source>
</evidence>
<accession>E6LXP9</accession>
<evidence type="ECO:0000256" key="2">
    <source>
        <dbReference type="SAM" id="SignalP"/>
    </source>
</evidence>
<dbReference type="HOGENOM" id="CLU_337649_0_0_11"/>
<sequence>MNLKKKFVIGAASLALVAGMGVAPAMADGYTLPGAFANKVDRLAGLDRIDTSMAVAKHEFTTEAKGGNGTKASVAYIVNYKAMVDAATSGMLTDGPVILVDNNRRTASIVGKFLKNSNEANGGAAGFKGIRAIYAIGGEGVVSKDTLESVAKEAGVSYTGRIDGKDRYETSANVAKRIYNQALKSEKHANNVMQPVFIDQRGNRLGKVYLANGGDNHVVDSMAAGVLDDGPILYVNPDGTIPEPVAEFIKATLPKSWGILGGEGAVSNETASTARAIAVYKNDWSEAYDVPALRKKVDQLKVQVTGNGTSRLATSPRFKGYGATYAEANALSGLWNAAYTQAVADVNKQINADLKNKKRVKPANLTAGYYQIGSLLQKAYGTYADSFDKYKFYFTTDDEGFINGFDFKNFEAVELKKLVEDAEADLNRVWGMESQDMTQLKDAVAKATQNEVGPYDGTKGVKNSATTADADAAMPVAGVNIVSAFVADAQKTLLEQAKKDLAEAQNKLAAAENKIQFTNEGRLGGKDRFETAAAIAQYWADNTMHVFDDIYVADGHATADALVAGQLTRGPLLLVTSGQEIPAATKSVASALPTWDNRSGKAHKTVYGVGGEGVLKDETLNDLYKVINAAAKGSGSGKESGKLAVASVSVLNVIAGSIDGTATFTWDKLAATDVAAGNVLCAEAKAVGVTLQSGACTFDAHGIKIDNSKVTLVNPAQPGTITVPVEYRGEELEVTFTVYGGVSAAVTPTTGNGPSAATLKTINGSMDAKVTITAPDPASTVTVKKVVSKTGTSATAEIKGNDLIVHINGSAQWAQNDKVKVTLTNAEPGKAPKDTDVEVTIQV</sequence>
<dbReference type="AlphaFoldDB" id="E6LXP9"/>
<proteinExistence type="predicted"/>